<keyword evidence="2" id="KW-0004">4Fe-4S</keyword>
<dbReference type="PANTHER" id="PTHR43787">
    <property type="entry name" value="FEMO COFACTOR BIOSYNTHESIS PROTEIN NIFB-RELATED"/>
    <property type="match status" value="1"/>
</dbReference>
<dbReference type="CDD" id="cd01335">
    <property type="entry name" value="Radical_SAM"/>
    <property type="match status" value="1"/>
</dbReference>
<organism evidence="8 9">
    <name type="scientific">Chryseobacterium wanjuense</name>
    <dbReference type="NCBI Taxonomy" id="356305"/>
    <lineage>
        <taxon>Bacteria</taxon>
        <taxon>Pseudomonadati</taxon>
        <taxon>Bacteroidota</taxon>
        <taxon>Flavobacteriia</taxon>
        <taxon>Flavobacteriales</taxon>
        <taxon>Weeksellaceae</taxon>
        <taxon>Chryseobacterium group</taxon>
        <taxon>Chryseobacterium</taxon>
    </lineage>
</organism>
<keyword evidence="6" id="KW-0411">Iron-sulfur</keyword>
<evidence type="ECO:0000313" key="9">
    <source>
        <dbReference type="Proteomes" id="UP000199469"/>
    </source>
</evidence>
<gene>
    <name evidence="8" type="ORF">SAMN05421841_1708</name>
</gene>
<keyword evidence="5" id="KW-0408">Iron</keyword>
<dbReference type="InterPro" id="IPR058240">
    <property type="entry name" value="rSAM_sf"/>
</dbReference>
<dbReference type="OrthoDB" id="9808591at2"/>
<dbReference type="UniPathway" id="UPA00782"/>
<dbReference type="GO" id="GO:0046872">
    <property type="term" value="F:metal ion binding"/>
    <property type="evidence" value="ECO:0007669"/>
    <property type="project" value="UniProtKB-KW"/>
</dbReference>
<reference evidence="9" key="1">
    <citation type="submission" date="2016-10" db="EMBL/GenBank/DDBJ databases">
        <authorList>
            <person name="Varghese N."/>
            <person name="Submissions S."/>
        </authorList>
    </citation>
    <scope>NUCLEOTIDE SEQUENCE [LARGE SCALE GENOMIC DNA]</scope>
    <source>
        <strain evidence="9">DSM 17724</strain>
    </source>
</reference>
<evidence type="ECO:0000256" key="3">
    <source>
        <dbReference type="ARBA" id="ARBA00022691"/>
    </source>
</evidence>
<evidence type="ECO:0000259" key="7">
    <source>
        <dbReference type="Pfam" id="PF04055"/>
    </source>
</evidence>
<evidence type="ECO:0000256" key="5">
    <source>
        <dbReference type="ARBA" id="ARBA00023004"/>
    </source>
</evidence>
<dbReference type="InterPro" id="IPR023885">
    <property type="entry name" value="4Fe4S-binding_SPASM_dom"/>
</dbReference>
<proteinExistence type="predicted"/>
<dbReference type="RefSeq" id="WP_089791556.1">
    <property type="nucleotide sequence ID" value="NZ_FOIU01000001.1"/>
</dbReference>
<name>A0A1I0Q858_9FLAO</name>
<dbReference type="NCBIfam" id="TIGR04085">
    <property type="entry name" value="rSAM_more_4Fe4S"/>
    <property type="match status" value="1"/>
</dbReference>
<dbReference type="SUPFAM" id="SSF102114">
    <property type="entry name" value="Radical SAM enzymes"/>
    <property type="match status" value="1"/>
</dbReference>
<dbReference type="Pfam" id="PF04055">
    <property type="entry name" value="Radical_SAM"/>
    <property type="match status" value="1"/>
</dbReference>
<dbReference type="SFLD" id="SFLDG01067">
    <property type="entry name" value="SPASM/twitch_domain_containing"/>
    <property type="match status" value="1"/>
</dbReference>
<dbReference type="InterPro" id="IPR013785">
    <property type="entry name" value="Aldolase_TIM"/>
</dbReference>
<sequence length="439" mass="50587">MEVQTLVLSKYIAATEHDDGIIVFSTKTGKIIKISEIVWEYLNNESIHKLPADIREYLENNQILVDAGRDEFTEILNQNEMINSNITTLYEVIQPSAYCQMGCFYCGQNHQNINLNEKNILSIVNRIEEKIETNAFKALKIGWFGAEPLIGMASMREITSRLKEICERANIGYSAKIITNGLKLTETVFTELCNTLFVDSIEITIDGTEDTHNERRNLKNSDKGTFSTIIRNLEKILQLRSENNYNVKISIRCNVDQVNQDTVIPLINFLNEKQILQHVKFYTAKIHEWGDKSNDEVLTFDYPNQEIFWLKKLIENEKAVPLLPNRVYNVCLATRKNSFVYDAYGNTFKCTEIPYINNDTQSEFFLGKLNQDTINDLDFAATWESDIKAGKSYCLTCNFFPVCGGACPKSWMEGNIPCPSFKYNMPERLRLYYDTIKKN</sequence>
<evidence type="ECO:0000256" key="1">
    <source>
        <dbReference type="ARBA" id="ARBA00001966"/>
    </source>
</evidence>
<dbReference type="AlphaFoldDB" id="A0A1I0Q858"/>
<keyword evidence="9" id="KW-1185">Reference proteome</keyword>
<dbReference type="STRING" id="356305.SAMN05421841_1708"/>
<evidence type="ECO:0000256" key="4">
    <source>
        <dbReference type="ARBA" id="ARBA00022723"/>
    </source>
</evidence>
<dbReference type="EMBL" id="FOIU01000001">
    <property type="protein sequence ID" value="SEW22745.1"/>
    <property type="molecule type" value="Genomic_DNA"/>
</dbReference>
<dbReference type="GO" id="GO:0003824">
    <property type="term" value="F:catalytic activity"/>
    <property type="evidence" value="ECO:0007669"/>
    <property type="project" value="InterPro"/>
</dbReference>
<feature type="domain" description="Radical SAM core" evidence="7">
    <location>
        <begin position="94"/>
        <end position="243"/>
    </location>
</feature>
<comment type="cofactor">
    <cofactor evidence="1">
        <name>[4Fe-4S] cluster</name>
        <dbReference type="ChEBI" id="CHEBI:49883"/>
    </cofactor>
</comment>
<dbReference type="Gene3D" id="3.20.20.70">
    <property type="entry name" value="Aldolase class I"/>
    <property type="match status" value="1"/>
</dbReference>
<accession>A0A1I0Q858</accession>
<dbReference type="Proteomes" id="UP000199469">
    <property type="component" value="Unassembled WGS sequence"/>
</dbReference>
<evidence type="ECO:0000256" key="2">
    <source>
        <dbReference type="ARBA" id="ARBA00022485"/>
    </source>
</evidence>
<dbReference type="GO" id="GO:0051539">
    <property type="term" value="F:4 iron, 4 sulfur cluster binding"/>
    <property type="evidence" value="ECO:0007669"/>
    <property type="project" value="UniProtKB-KW"/>
</dbReference>
<evidence type="ECO:0000256" key="6">
    <source>
        <dbReference type="ARBA" id="ARBA00023014"/>
    </source>
</evidence>
<dbReference type="InterPro" id="IPR007197">
    <property type="entry name" value="rSAM"/>
</dbReference>
<dbReference type="PANTHER" id="PTHR43787:SF3">
    <property type="entry name" value="ARYLSULFATASE REGULATORY PROTEIN"/>
    <property type="match status" value="1"/>
</dbReference>
<protein>
    <recommendedName>
        <fullName evidence="7">Radical SAM core domain-containing protein</fullName>
    </recommendedName>
</protein>
<keyword evidence="3" id="KW-0949">S-adenosyl-L-methionine</keyword>
<dbReference type="SFLD" id="SFLDS00029">
    <property type="entry name" value="Radical_SAM"/>
    <property type="match status" value="1"/>
</dbReference>
<keyword evidence="4" id="KW-0479">Metal-binding</keyword>
<evidence type="ECO:0000313" key="8">
    <source>
        <dbReference type="EMBL" id="SEW22745.1"/>
    </source>
</evidence>